<dbReference type="AlphaFoldDB" id="L7LRI9"/>
<reference evidence="2" key="2">
    <citation type="journal article" date="2015" name="J. Proteomics">
        <title>Sexual differences in the sialomes of the zebra tick, Rhipicephalus pulchellus.</title>
        <authorList>
            <person name="Tan A.W."/>
            <person name="Francischetti I.M."/>
            <person name="Slovak M."/>
            <person name="Kini R.M."/>
            <person name="Ribeiro J.M."/>
        </authorList>
    </citation>
    <scope>NUCLEOTIDE SEQUENCE</scope>
    <source>
        <tissue evidence="2">Salivary gland</tissue>
    </source>
</reference>
<sequence length="184" mass="20832">MLVFILLFLVDPASCGGTGSKAPKLPQMRNATLSDLMSFLGTGELIWQSKSNLTTSRIYCHSWKKRSLENDTYMYYYNFEVNQLRLSGTKEATLSNWTGKPTMTITKSDLKPVRMITMYTMEKFGQEENCAIFKQVTGKGHAGAICSQYVFNSTVGRTPGCDEEYKKTCGDRFHEMYKSGCQKN</sequence>
<organism evidence="2">
    <name type="scientific">Rhipicephalus pulchellus</name>
    <name type="common">Yellow backed tick</name>
    <name type="synonym">Dermacentor pulchellus</name>
    <dbReference type="NCBI Taxonomy" id="72859"/>
    <lineage>
        <taxon>Eukaryota</taxon>
        <taxon>Metazoa</taxon>
        <taxon>Ecdysozoa</taxon>
        <taxon>Arthropoda</taxon>
        <taxon>Chelicerata</taxon>
        <taxon>Arachnida</taxon>
        <taxon>Acari</taxon>
        <taxon>Parasitiformes</taxon>
        <taxon>Ixodida</taxon>
        <taxon>Ixodoidea</taxon>
        <taxon>Ixodidae</taxon>
        <taxon>Rhipicephalinae</taxon>
        <taxon>Rhipicephalus</taxon>
        <taxon>Rhipicephalus</taxon>
    </lineage>
</organism>
<proteinExistence type="evidence at transcript level"/>
<feature type="signal peptide" evidence="1">
    <location>
        <begin position="1"/>
        <end position="15"/>
    </location>
</feature>
<evidence type="ECO:0000313" key="2">
    <source>
        <dbReference type="EMBL" id="JAA54147.1"/>
    </source>
</evidence>
<accession>L7LRI9</accession>
<evidence type="ECO:0000256" key="1">
    <source>
        <dbReference type="SAM" id="SignalP"/>
    </source>
</evidence>
<dbReference type="EMBL" id="GACK01010887">
    <property type="protein sequence ID" value="JAA54147.1"/>
    <property type="molecule type" value="mRNA"/>
</dbReference>
<name>L7LRI9_RHIPC</name>
<reference evidence="2" key="1">
    <citation type="submission" date="2012-11" db="EMBL/GenBank/DDBJ databases">
        <authorList>
            <person name="Lucero-Rivera Y.E."/>
            <person name="Tovar-Ramirez D."/>
        </authorList>
    </citation>
    <scope>NUCLEOTIDE SEQUENCE</scope>
    <source>
        <tissue evidence="2">Salivary gland</tissue>
    </source>
</reference>
<protein>
    <submittedName>
        <fullName evidence="2">Putative group i salivary lipocalin</fullName>
    </submittedName>
</protein>
<keyword evidence="1" id="KW-0732">Signal</keyword>
<feature type="chain" id="PRO_5013062333" evidence="1">
    <location>
        <begin position="16"/>
        <end position="184"/>
    </location>
</feature>